<proteinExistence type="predicted"/>
<dbReference type="EMBL" id="BAABFB010000063">
    <property type="protein sequence ID" value="GAA4485611.1"/>
    <property type="molecule type" value="Genomic_DNA"/>
</dbReference>
<dbReference type="InterPro" id="IPR011251">
    <property type="entry name" value="Luciferase-like_dom"/>
</dbReference>
<comment type="caution">
    <text evidence="6">The sequence shown here is derived from an EMBL/GenBank/DDBJ whole genome shotgun (WGS) entry which is preliminary data.</text>
</comment>
<dbReference type="PANTHER" id="PTHR42847">
    <property type="entry name" value="ALKANESULFONATE MONOOXYGENASE"/>
    <property type="match status" value="1"/>
</dbReference>
<evidence type="ECO:0000256" key="4">
    <source>
        <dbReference type="ARBA" id="ARBA00023033"/>
    </source>
</evidence>
<dbReference type="Proteomes" id="UP001501183">
    <property type="component" value="Unassembled WGS sequence"/>
</dbReference>
<dbReference type="InterPro" id="IPR019921">
    <property type="entry name" value="Lucif-like_OxRdtase_Rv2161c"/>
</dbReference>
<sequence>MSAGERIGSDRATITTVRLGLHALGIGTGARRAVIDAVAVAAENHGVATLWAGEHVVMVDPATNTGRPASRYPYSADGRIAVPADADWLDPMIGLSFAAAVTRTIRLATGVLLVAEHNPVVLAKQAATLDVLSGGRLTLGVGIGWSREEFEALGVPFARRADRAVEYVAAMRTLWHDDPATFDGEFARFDAVRVNPKPAGRVPVFLGGNSDAALRRVATVGDGWYGFNLAGVDAIAERTGRLRELCREVGRDGAEPTVAVAPARPDVRDVDALAAAGVDELVLVEAPPGEPAAASRWVAQLADRWMPALRG</sequence>
<dbReference type="Pfam" id="PF00296">
    <property type="entry name" value="Bac_luciferase"/>
    <property type="match status" value="1"/>
</dbReference>
<dbReference type="NCBIfam" id="TIGR03619">
    <property type="entry name" value="F420_Rv2161c"/>
    <property type="match status" value="1"/>
</dbReference>
<evidence type="ECO:0000256" key="2">
    <source>
        <dbReference type="ARBA" id="ARBA00022643"/>
    </source>
</evidence>
<keyword evidence="7" id="KW-1185">Reference proteome</keyword>
<dbReference type="SUPFAM" id="SSF51679">
    <property type="entry name" value="Bacterial luciferase-like"/>
    <property type="match status" value="1"/>
</dbReference>
<accession>A0ABP8PG44</accession>
<protein>
    <submittedName>
        <fullName evidence="6">LLM class F420-dependent oxidoreductase</fullName>
    </submittedName>
</protein>
<keyword evidence="3" id="KW-0560">Oxidoreductase</keyword>
<reference evidence="7" key="1">
    <citation type="journal article" date="2019" name="Int. J. Syst. Evol. Microbiol.">
        <title>The Global Catalogue of Microorganisms (GCM) 10K type strain sequencing project: providing services to taxonomists for standard genome sequencing and annotation.</title>
        <authorList>
            <consortium name="The Broad Institute Genomics Platform"/>
            <consortium name="The Broad Institute Genome Sequencing Center for Infectious Disease"/>
            <person name="Wu L."/>
            <person name="Ma J."/>
        </authorList>
    </citation>
    <scope>NUCLEOTIDE SEQUENCE [LARGE SCALE GENOMIC DNA]</scope>
    <source>
        <strain evidence="7">JCM 32206</strain>
    </source>
</reference>
<feature type="domain" description="Luciferase-like" evidence="5">
    <location>
        <begin position="30"/>
        <end position="282"/>
    </location>
</feature>
<keyword evidence="1" id="KW-0285">Flavoprotein</keyword>
<evidence type="ECO:0000313" key="7">
    <source>
        <dbReference type="Proteomes" id="UP001501183"/>
    </source>
</evidence>
<keyword evidence="4" id="KW-0503">Monooxygenase</keyword>
<evidence type="ECO:0000313" key="6">
    <source>
        <dbReference type="EMBL" id="GAA4485611.1"/>
    </source>
</evidence>
<evidence type="ECO:0000256" key="3">
    <source>
        <dbReference type="ARBA" id="ARBA00023002"/>
    </source>
</evidence>
<evidence type="ECO:0000259" key="5">
    <source>
        <dbReference type="Pfam" id="PF00296"/>
    </source>
</evidence>
<organism evidence="6 7">
    <name type="scientific">Rhodococcus olei</name>
    <dbReference type="NCBI Taxonomy" id="2161675"/>
    <lineage>
        <taxon>Bacteria</taxon>
        <taxon>Bacillati</taxon>
        <taxon>Actinomycetota</taxon>
        <taxon>Actinomycetes</taxon>
        <taxon>Mycobacteriales</taxon>
        <taxon>Nocardiaceae</taxon>
        <taxon>Rhodococcus</taxon>
    </lineage>
</organism>
<dbReference type="InterPro" id="IPR036661">
    <property type="entry name" value="Luciferase-like_sf"/>
</dbReference>
<gene>
    <name evidence="6" type="ORF">GCM10023094_40690</name>
</gene>
<evidence type="ECO:0000256" key="1">
    <source>
        <dbReference type="ARBA" id="ARBA00022630"/>
    </source>
</evidence>
<dbReference type="Gene3D" id="3.20.20.30">
    <property type="entry name" value="Luciferase-like domain"/>
    <property type="match status" value="1"/>
</dbReference>
<dbReference type="InterPro" id="IPR050172">
    <property type="entry name" value="SsuD_RutA_monooxygenase"/>
</dbReference>
<name>A0ABP8PG44_9NOCA</name>
<dbReference type="PANTHER" id="PTHR42847:SF4">
    <property type="entry name" value="ALKANESULFONATE MONOOXYGENASE-RELATED"/>
    <property type="match status" value="1"/>
</dbReference>
<keyword evidence="2" id="KW-0288">FMN</keyword>